<dbReference type="Proteomes" id="UP000324800">
    <property type="component" value="Unassembled WGS sequence"/>
</dbReference>
<reference evidence="1 2" key="1">
    <citation type="submission" date="2019-03" db="EMBL/GenBank/DDBJ databases">
        <title>Single cell metagenomics reveals metabolic interactions within the superorganism composed of flagellate Streblomastix strix and complex community of Bacteroidetes bacteria on its surface.</title>
        <authorList>
            <person name="Treitli S.C."/>
            <person name="Kolisko M."/>
            <person name="Husnik F."/>
            <person name="Keeling P."/>
            <person name="Hampl V."/>
        </authorList>
    </citation>
    <scope>NUCLEOTIDE SEQUENCE [LARGE SCALE GENOMIC DNA]</scope>
    <source>
        <strain evidence="1">ST1C</strain>
    </source>
</reference>
<accession>A0A5J4TQ32</accession>
<gene>
    <name evidence="1" type="ORF">EZS28_044441</name>
</gene>
<dbReference type="OrthoDB" id="660555at2759"/>
<dbReference type="AlphaFoldDB" id="A0A5J4TQ32"/>
<organism evidence="1 2">
    <name type="scientific">Streblomastix strix</name>
    <dbReference type="NCBI Taxonomy" id="222440"/>
    <lineage>
        <taxon>Eukaryota</taxon>
        <taxon>Metamonada</taxon>
        <taxon>Preaxostyla</taxon>
        <taxon>Oxymonadida</taxon>
        <taxon>Streblomastigidae</taxon>
        <taxon>Streblomastix</taxon>
    </lineage>
</organism>
<proteinExistence type="predicted"/>
<dbReference type="EMBL" id="SNRW01027527">
    <property type="protein sequence ID" value="KAA6360032.1"/>
    <property type="molecule type" value="Genomic_DNA"/>
</dbReference>
<protein>
    <submittedName>
        <fullName evidence="1">Uncharacterized protein</fullName>
    </submittedName>
</protein>
<sequence length="54" mass="6256">TDRSHPDYDGLKKSLTLLEEIAFQIDNHLKNRESYSACNVRNFCSSSDLAYIIY</sequence>
<evidence type="ECO:0000313" key="1">
    <source>
        <dbReference type="EMBL" id="KAA6360032.1"/>
    </source>
</evidence>
<feature type="non-terminal residue" evidence="1">
    <location>
        <position position="1"/>
    </location>
</feature>
<comment type="caution">
    <text evidence="1">The sequence shown here is derived from an EMBL/GenBank/DDBJ whole genome shotgun (WGS) entry which is preliminary data.</text>
</comment>
<name>A0A5J4TQ32_9EUKA</name>
<evidence type="ECO:0000313" key="2">
    <source>
        <dbReference type="Proteomes" id="UP000324800"/>
    </source>
</evidence>